<protein>
    <submittedName>
        <fullName evidence="1">Uncharacterized protein</fullName>
    </submittedName>
</protein>
<reference evidence="1" key="2">
    <citation type="journal article" date="2022" name="Sci. Total Environ.">
        <title>Prevalence, transmission, and molecular epidemiology of tet(X)-positive bacteria among humans, animals, and environmental niches in China: An epidemiological, and genomic-based study.</title>
        <authorList>
            <person name="Dong N."/>
            <person name="Zeng Y."/>
            <person name="Cai C."/>
            <person name="Sun C."/>
            <person name="Lu J."/>
            <person name="Liu C."/>
            <person name="Zhou H."/>
            <person name="Sun Q."/>
            <person name="Shu L."/>
            <person name="Wang H."/>
            <person name="Wang Y."/>
            <person name="Wang S."/>
            <person name="Wu C."/>
            <person name="Chan E.W."/>
            <person name="Chen G."/>
            <person name="Shen Z."/>
            <person name="Chen S."/>
            <person name="Zhang R."/>
        </authorList>
    </citation>
    <scope>NUCLEOTIDE SEQUENCE</scope>
    <source>
        <strain evidence="1">R1692</strain>
    </source>
</reference>
<gene>
    <name evidence="1" type="ORF">HX018_14910</name>
</gene>
<organism evidence="1 2">
    <name type="scientific">Sphingobacterium hotanense</name>
    <dbReference type="NCBI Taxonomy" id="649196"/>
    <lineage>
        <taxon>Bacteria</taxon>
        <taxon>Pseudomonadati</taxon>
        <taxon>Bacteroidota</taxon>
        <taxon>Sphingobacteriia</taxon>
        <taxon>Sphingobacteriales</taxon>
        <taxon>Sphingobacteriaceae</taxon>
        <taxon>Sphingobacterium</taxon>
    </lineage>
</organism>
<sequence length="53" mass="5700">MEPKKKKMVLTIALLCLLAGLALGAFVASKEKEIAKEQMGKNLEVSRATDPAN</sequence>
<evidence type="ECO:0000313" key="1">
    <source>
        <dbReference type="EMBL" id="MDM1049528.1"/>
    </source>
</evidence>
<name>A0ABT7NR95_9SPHI</name>
<evidence type="ECO:0000313" key="2">
    <source>
        <dbReference type="Proteomes" id="UP001170954"/>
    </source>
</evidence>
<dbReference type="EMBL" id="JACAGK010000049">
    <property type="protein sequence ID" value="MDM1049528.1"/>
    <property type="molecule type" value="Genomic_DNA"/>
</dbReference>
<dbReference type="RefSeq" id="WP_187773909.1">
    <property type="nucleotide sequence ID" value="NZ_CP030848.1"/>
</dbReference>
<proteinExistence type="predicted"/>
<keyword evidence="2" id="KW-1185">Reference proteome</keyword>
<comment type="caution">
    <text evidence="1">The sequence shown here is derived from an EMBL/GenBank/DDBJ whole genome shotgun (WGS) entry which is preliminary data.</text>
</comment>
<reference evidence="1" key="1">
    <citation type="submission" date="2020-06" db="EMBL/GenBank/DDBJ databases">
        <authorList>
            <person name="Dong N."/>
        </authorList>
    </citation>
    <scope>NUCLEOTIDE SEQUENCE</scope>
    <source>
        <strain evidence="1">R1692</strain>
    </source>
</reference>
<dbReference type="Proteomes" id="UP001170954">
    <property type="component" value="Unassembled WGS sequence"/>
</dbReference>
<accession>A0ABT7NR95</accession>